<protein>
    <recommendedName>
        <fullName evidence="10">Glycosyltransferase family 31 protein</fullName>
    </recommendedName>
</protein>
<feature type="region of interest" description="Disordered" evidence="7">
    <location>
        <begin position="426"/>
        <end position="453"/>
    </location>
</feature>
<dbReference type="Proteomes" id="UP000267821">
    <property type="component" value="Unassembled WGS sequence"/>
</dbReference>
<dbReference type="Gene3D" id="3.50.4.10">
    <property type="entry name" value="Hepatocyte Growth Factor"/>
    <property type="match status" value="1"/>
</dbReference>
<dbReference type="Gene3D" id="3.90.550.50">
    <property type="match status" value="1"/>
</dbReference>
<evidence type="ECO:0000313" key="9">
    <source>
        <dbReference type="Proteomes" id="UP000267821"/>
    </source>
</evidence>
<evidence type="ECO:0000256" key="1">
    <source>
        <dbReference type="ARBA" id="ARBA00004606"/>
    </source>
</evidence>
<keyword evidence="3" id="KW-0812">Transmembrane</keyword>
<sequence>VLVIKTGSQVVWQRLPVHLVTTTTLTPNYLVFSDLAERIGNVVVHDCLKDVGPKLREAHQQFQMYRDAKKVKPFPGFTEKEMAIPSSRPFNIEISKMDLKGGWDLDKYKNVPILYQSYRAFPDKKWYIFIDADSFLFVGNTIRYLNANYDPSKPFYIGSQTLLGDELFAHGGTGYAISGAAVKLAVVDHPELEHAFEEYAISHCCGDHVLSRVMDKVGVKLSYERGRMQGEPWYGIRWDDKTWCSKILTFHHVNQGDVQELWEFERYMEKTLKETKRNDGYILYSDLYHRFARPFLTSLETQWDNLSNDWWLERPGYPAGFSTEKPPTEADLPKIQDEGQRNKWKDYLKFSEVEKAAIDDRRKCEEACQKSSSCLQWKWAPGKCVLNNSVIFGQRDTNPEGEKKAWWSGWNLERIESVRKRMSCEEGLDGSFPTEEKRKKDNMSGAGGEEEDK</sequence>
<evidence type="ECO:0000256" key="3">
    <source>
        <dbReference type="ARBA" id="ARBA00022692"/>
    </source>
</evidence>
<dbReference type="OrthoDB" id="414175at2759"/>
<evidence type="ECO:0008006" key="10">
    <source>
        <dbReference type="Google" id="ProtNLM"/>
    </source>
</evidence>
<keyword evidence="9" id="KW-1185">Reference proteome</keyword>
<evidence type="ECO:0000256" key="4">
    <source>
        <dbReference type="ARBA" id="ARBA00022968"/>
    </source>
</evidence>
<accession>A0A3N4LJ49</accession>
<comment type="subcellular location">
    <subcellularLocation>
        <location evidence="1">Membrane</location>
        <topology evidence="1">Single-pass type II membrane protein</topology>
    </subcellularLocation>
</comment>
<proteinExistence type="inferred from homology"/>
<name>A0A3N4LJ49_9PEZI</name>
<evidence type="ECO:0000256" key="6">
    <source>
        <dbReference type="ARBA" id="ARBA00023136"/>
    </source>
</evidence>
<dbReference type="PANTHER" id="PTHR23033:SF47">
    <property type="entry name" value="APPLE DOMAIN-CONTAINING PROTEIN-RELATED"/>
    <property type="match status" value="1"/>
</dbReference>
<keyword evidence="6" id="KW-0472">Membrane</keyword>
<comment type="similarity">
    <text evidence="2">Belongs to the glycosyltransferase 31 family. Beta3-Gal-T subfamily.</text>
</comment>
<dbReference type="InParanoid" id="A0A3N4LJ49"/>
<dbReference type="AlphaFoldDB" id="A0A3N4LJ49"/>
<organism evidence="8 9">
    <name type="scientific">Terfezia boudieri ATCC MYA-4762</name>
    <dbReference type="NCBI Taxonomy" id="1051890"/>
    <lineage>
        <taxon>Eukaryota</taxon>
        <taxon>Fungi</taxon>
        <taxon>Dikarya</taxon>
        <taxon>Ascomycota</taxon>
        <taxon>Pezizomycotina</taxon>
        <taxon>Pezizomycetes</taxon>
        <taxon>Pezizales</taxon>
        <taxon>Pezizaceae</taxon>
        <taxon>Terfezia</taxon>
    </lineage>
</organism>
<keyword evidence="5" id="KW-1133">Transmembrane helix</keyword>
<dbReference type="EMBL" id="ML121557">
    <property type="protein sequence ID" value="RPB21718.1"/>
    <property type="molecule type" value="Genomic_DNA"/>
</dbReference>
<dbReference type="GO" id="GO:0016020">
    <property type="term" value="C:membrane"/>
    <property type="evidence" value="ECO:0007669"/>
    <property type="project" value="UniProtKB-SubCell"/>
</dbReference>
<dbReference type="InterPro" id="IPR026050">
    <property type="entry name" value="C1GALT1/C1GALT1_chp1"/>
</dbReference>
<evidence type="ECO:0000313" key="8">
    <source>
        <dbReference type="EMBL" id="RPB21718.1"/>
    </source>
</evidence>
<evidence type="ECO:0000256" key="7">
    <source>
        <dbReference type="SAM" id="MobiDB-lite"/>
    </source>
</evidence>
<keyword evidence="4" id="KW-0735">Signal-anchor</keyword>
<evidence type="ECO:0000256" key="5">
    <source>
        <dbReference type="ARBA" id="ARBA00022989"/>
    </source>
</evidence>
<feature type="non-terminal residue" evidence="8">
    <location>
        <position position="1"/>
    </location>
</feature>
<dbReference type="STRING" id="1051890.A0A3N4LJ49"/>
<reference evidence="8 9" key="1">
    <citation type="journal article" date="2018" name="Nat. Ecol. Evol.">
        <title>Pezizomycetes genomes reveal the molecular basis of ectomycorrhizal truffle lifestyle.</title>
        <authorList>
            <person name="Murat C."/>
            <person name="Payen T."/>
            <person name="Noel B."/>
            <person name="Kuo A."/>
            <person name="Morin E."/>
            <person name="Chen J."/>
            <person name="Kohler A."/>
            <person name="Krizsan K."/>
            <person name="Balestrini R."/>
            <person name="Da Silva C."/>
            <person name="Montanini B."/>
            <person name="Hainaut M."/>
            <person name="Levati E."/>
            <person name="Barry K.W."/>
            <person name="Belfiori B."/>
            <person name="Cichocki N."/>
            <person name="Clum A."/>
            <person name="Dockter R.B."/>
            <person name="Fauchery L."/>
            <person name="Guy J."/>
            <person name="Iotti M."/>
            <person name="Le Tacon F."/>
            <person name="Lindquist E.A."/>
            <person name="Lipzen A."/>
            <person name="Malagnac F."/>
            <person name="Mello A."/>
            <person name="Molinier V."/>
            <person name="Miyauchi S."/>
            <person name="Poulain J."/>
            <person name="Riccioni C."/>
            <person name="Rubini A."/>
            <person name="Sitrit Y."/>
            <person name="Splivallo R."/>
            <person name="Traeger S."/>
            <person name="Wang M."/>
            <person name="Zifcakova L."/>
            <person name="Wipf D."/>
            <person name="Zambonelli A."/>
            <person name="Paolocci F."/>
            <person name="Nowrousian M."/>
            <person name="Ottonello S."/>
            <person name="Baldrian P."/>
            <person name="Spatafora J.W."/>
            <person name="Henrissat B."/>
            <person name="Nagy L.G."/>
            <person name="Aury J.M."/>
            <person name="Wincker P."/>
            <person name="Grigoriev I.V."/>
            <person name="Bonfante P."/>
            <person name="Martin F.M."/>
        </authorList>
    </citation>
    <scope>NUCLEOTIDE SEQUENCE [LARGE SCALE GENOMIC DNA]</scope>
    <source>
        <strain evidence="8 9">ATCC MYA-4762</strain>
    </source>
</reference>
<gene>
    <name evidence="8" type="ORF">L211DRAFT_790026</name>
</gene>
<evidence type="ECO:0000256" key="2">
    <source>
        <dbReference type="ARBA" id="ARBA00006462"/>
    </source>
</evidence>
<dbReference type="PANTHER" id="PTHR23033">
    <property type="entry name" value="BETA1,3-GALACTOSYLTRANSFERASE"/>
    <property type="match status" value="1"/>
</dbReference>